<dbReference type="AlphaFoldDB" id="A0A9W8EDM8"/>
<name>A0A9W8EDM8_9FUNG</name>
<dbReference type="Proteomes" id="UP001150907">
    <property type="component" value="Unassembled WGS sequence"/>
</dbReference>
<evidence type="ECO:0008006" key="3">
    <source>
        <dbReference type="Google" id="ProtNLM"/>
    </source>
</evidence>
<proteinExistence type="predicted"/>
<dbReference type="InterPro" id="IPR008978">
    <property type="entry name" value="HSP20-like_chaperone"/>
</dbReference>
<evidence type="ECO:0000313" key="1">
    <source>
        <dbReference type="EMBL" id="KAJ1999983.1"/>
    </source>
</evidence>
<dbReference type="SUPFAM" id="SSF49764">
    <property type="entry name" value="HSP20-like chaperones"/>
    <property type="match status" value="1"/>
</dbReference>
<protein>
    <recommendedName>
        <fullName evidence="3">SHSP domain-containing protein</fullName>
    </recommendedName>
</protein>
<keyword evidence="2" id="KW-1185">Reference proteome</keyword>
<reference evidence="1" key="1">
    <citation type="submission" date="2022-07" db="EMBL/GenBank/DDBJ databases">
        <title>Phylogenomic reconstructions and comparative analyses of Kickxellomycotina fungi.</title>
        <authorList>
            <person name="Reynolds N.K."/>
            <person name="Stajich J.E."/>
            <person name="Barry K."/>
            <person name="Grigoriev I.V."/>
            <person name="Crous P."/>
            <person name="Smith M.E."/>
        </authorList>
    </citation>
    <scope>NUCLEOTIDE SEQUENCE</scope>
    <source>
        <strain evidence="1">IMI 214461</strain>
    </source>
</reference>
<organism evidence="1 2">
    <name type="scientific">Coemansia thaxteri</name>
    <dbReference type="NCBI Taxonomy" id="2663907"/>
    <lineage>
        <taxon>Eukaryota</taxon>
        <taxon>Fungi</taxon>
        <taxon>Fungi incertae sedis</taxon>
        <taxon>Zoopagomycota</taxon>
        <taxon>Kickxellomycotina</taxon>
        <taxon>Kickxellomycetes</taxon>
        <taxon>Kickxellales</taxon>
        <taxon>Kickxellaceae</taxon>
        <taxon>Coemansia</taxon>
    </lineage>
</organism>
<comment type="caution">
    <text evidence="1">The sequence shown here is derived from an EMBL/GenBank/DDBJ whole genome shotgun (WGS) entry which is preliminary data.</text>
</comment>
<accession>A0A9W8EDM8</accession>
<gene>
    <name evidence="1" type="ORF">H4R26_004828</name>
</gene>
<sequence length="266" mass="29850">MSMFSHFDKDLKKADGCLHKAADMFFHPIGEDMFHKWDTKHPAFPTAKLTKVTLECKEAKKEEKKEEKKCTCCKPAPPPPPAPAPPKPCPPAPCHPAPCHPCPPPAHHHGCSGHGCCCRPVVVMCHCCPAPAPPPPPAPAPPAPTVWRVYPCFKVLDKYKVEATEWHPMMKDYTADKVWQLHVYLPDVAKDKIMVDIHEGTVVVHGEGIFHTHCGMWPGHVEHCCDCTRKEPTPFVKQFKLPDKCKLKDAFVEFEKEVMVVRILRG</sequence>
<dbReference type="EMBL" id="JANBQF010000603">
    <property type="protein sequence ID" value="KAJ1999983.1"/>
    <property type="molecule type" value="Genomic_DNA"/>
</dbReference>
<evidence type="ECO:0000313" key="2">
    <source>
        <dbReference type="Proteomes" id="UP001150907"/>
    </source>
</evidence>
<dbReference type="CDD" id="cd00298">
    <property type="entry name" value="ACD_sHsps_p23-like"/>
    <property type="match status" value="1"/>
</dbReference>
<dbReference type="Gene3D" id="2.60.40.790">
    <property type="match status" value="1"/>
</dbReference>
<dbReference type="OrthoDB" id="5568755at2759"/>